<evidence type="ECO:0000313" key="1">
    <source>
        <dbReference type="EMBL" id="CRK16227.1"/>
    </source>
</evidence>
<name>A0A0G4L2K5_VERLO</name>
<proteinExistence type="predicted"/>
<evidence type="ECO:0000313" key="2">
    <source>
        <dbReference type="Proteomes" id="UP000045706"/>
    </source>
</evidence>
<protein>
    <submittedName>
        <fullName evidence="1">Uncharacterized protein</fullName>
    </submittedName>
</protein>
<sequence length="87" mass="9970">MMLPQKAALLAMIDSDDLKRGQEYCWRIERINVTSSIIVEVLKGAVQIRDENNTIWEAWKSNKTESGQAVKGQYIDLYDATVIIRNL</sequence>
<dbReference type="EMBL" id="CVQI01006669">
    <property type="protein sequence ID" value="CRK16227.1"/>
    <property type="molecule type" value="Genomic_DNA"/>
</dbReference>
<accession>A0A0G4L2K5</accession>
<dbReference type="AlphaFoldDB" id="A0A0G4L2K5"/>
<organism evidence="1 2">
    <name type="scientific">Verticillium longisporum</name>
    <name type="common">Verticillium dahliae var. longisporum</name>
    <dbReference type="NCBI Taxonomy" id="100787"/>
    <lineage>
        <taxon>Eukaryota</taxon>
        <taxon>Fungi</taxon>
        <taxon>Dikarya</taxon>
        <taxon>Ascomycota</taxon>
        <taxon>Pezizomycotina</taxon>
        <taxon>Sordariomycetes</taxon>
        <taxon>Hypocreomycetidae</taxon>
        <taxon>Glomerellales</taxon>
        <taxon>Plectosphaerellaceae</taxon>
        <taxon>Verticillium</taxon>
    </lineage>
</organism>
<gene>
    <name evidence="1" type="ORF">BN1723_010910</name>
</gene>
<dbReference type="Proteomes" id="UP000045706">
    <property type="component" value="Unassembled WGS sequence"/>
</dbReference>
<reference evidence="2" key="1">
    <citation type="submission" date="2015-05" db="EMBL/GenBank/DDBJ databases">
        <authorList>
            <person name="Fogelqvist Johan"/>
        </authorList>
    </citation>
    <scope>NUCLEOTIDE SEQUENCE [LARGE SCALE GENOMIC DNA]</scope>
</reference>